<evidence type="ECO:0000313" key="18">
    <source>
        <dbReference type="Proteomes" id="UP001151582"/>
    </source>
</evidence>
<feature type="transmembrane region" description="Helical" evidence="14">
    <location>
        <begin position="1248"/>
        <end position="1268"/>
    </location>
</feature>
<evidence type="ECO:0000256" key="9">
    <source>
        <dbReference type="ARBA" id="ARBA00022842"/>
    </source>
</evidence>
<name>A0A9W8EEJ3_9FUNG</name>
<dbReference type="FunFam" id="3.40.50.1000:FF:000056">
    <property type="entry name" value="Cation-transporting ATPase"/>
    <property type="match status" value="1"/>
</dbReference>
<feature type="region of interest" description="Disordered" evidence="13">
    <location>
        <begin position="911"/>
        <end position="1034"/>
    </location>
</feature>
<evidence type="ECO:0000256" key="12">
    <source>
        <dbReference type="ARBA" id="ARBA00023136"/>
    </source>
</evidence>
<dbReference type="Gene3D" id="3.40.1110.10">
    <property type="entry name" value="Calcium-transporting ATPase, cytoplasmic domain N"/>
    <property type="match status" value="1"/>
</dbReference>
<feature type="transmembrane region" description="Helical" evidence="14">
    <location>
        <begin position="1129"/>
        <end position="1145"/>
    </location>
</feature>
<evidence type="ECO:0000256" key="1">
    <source>
        <dbReference type="ARBA" id="ARBA00004477"/>
    </source>
</evidence>
<dbReference type="InterPro" id="IPR057255">
    <property type="entry name" value="2TM_P5A-ATPase"/>
</dbReference>
<feature type="transmembrane region" description="Helical" evidence="14">
    <location>
        <begin position="234"/>
        <end position="253"/>
    </location>
</feature>
<feature type="transmembrane region" description="Helical" evidence="14">
    <location>
        <begin position="212"/>
        <end position="228"/>
    </location>
</feature>
<dbReference type="SFLD" id="SFLDF00027">
    <property type="entry name" value="p-type_atpase"/>
    <property type="match status" value="1"/>
</dbReference>
<dbReference type="Pfam" id="PF13246">
    <property type="entry name" value="Cation_ATPase"/>
    <property type="match status" value="1"/>
</dbReference>
<dbReference type="GO" id="GO:0016887">
    <property type="term" value="F:ATP hydrolysis activity"/>
    <property type="evidence" value="ECO:0007669"/>
    <property type="project" value="InterPro"/>
</dbReference>
<evidence type="ECO:0000256" key="5">
    <source>
        <dbReference type="ARBA" id="ARBA00022723"/>
    </source>
</evidence>
<evidence type="ECO:0000256" key="7">
    <source>
        <dbReference type="ARBA" id="ARBA00022824"/>
    </source>
</evidence>
<feature type="transmembrane region" description="Helical" evidence="14">
    <location>
        <begin position="419"/>
        <end position="439"/>
    </location>
</feature>
<dbReference type="NCBIfam" id="TIGR01494">
    <property type="entry name" value="ATPase_P-type"/>
    <property type="match status" value="1"/>
</dbReference>
<dbReference type="InterPro" id="IPR008250">
    <property type="entry name" value="ATPase_P-typ_transduc_dom_A_sf"/>
</dbReference>
<evidence type="ECO:0000256" key="2">
    <source>
        <dbReference type="ARBA" id="ARBA00006000"/>
    </source>
</evidence>
<feature type="compositionally biased region" description="Low complexity" evidence="13">
    <location>
        <begin position="1019"/>
        <end position="1032"/>
    </location>
</feature>
<dbReference type="PANTHER" id="PTHR45630">
    <property type="entry name" value="CATION-TRANSPORTING ATPASE-RELATED"/>
    <property type="match status" value="1"/>
</dbReference>
<keyword evidence="10" id="KW-1278">Translocase</keyword>
<dbReference type="GO" id="GO:0005789">
    <property type="term" value="C:endoplasmic reticulum membrane"/>
    <property type="evidence" value="ECO:0007669"/>
    <property type="project" value="UniProtKB-SubCell"/>
</dbReference>
<evidence type="ECO:0000259" key="16">
    <source>
        <dbReference type="Pfam" id="PF23143"/>
    </source>
</evidence>
<dbReference type="InterPro" id="IPR001757">
    <property type="entry name" value="P_typ_ATPase"/>
</dbReference>
<dbReference type="CDD" id="cd07543">
    <property type="entry name" value="P-type_ATPase_cation"/>
    <property type="match status" value="1"/>
</dbReference>
<dbReference type="Gene3D" id="3.40.50.1000">
    <property type="entry name" value="HAD superfamily/HAD-like"/>
    <property type="match status" value="1"/>
</dbReference>
<dbReference type="InterPro" id="IPR059000">
    <property type="entry name" value="ATPase_P-type_domA"/>
</dbReference>
<feature type="compositionally biased region" description="Basic residues" evidence="13">
    <location>
        <begin position="1000"/>
        <end position="1012"/>
    </location>
</feature>
<protein>
    <submittedName>
        <fullName evidence="17">Cation-transporting ATPase 1</fullName>
    </submittedName>
</protein>
<evidence type="ECO:0000256" key="10">
    <source>
        <dbReference type="ARBA" id="ARBA00022967"/>
    </source>
</evidence>
<dbReference type="Pfam" id="PF23143">
    <property type="entry name" value="2TM_P5A-ATPase"/>
    <property type="match status" value="1"/>
</dbReference>
<dbReference type="SUPFAM" id="SSF81660">
    <property type="entry name" value="Metal cation-transporting ATPase, ATP-binding domain N"/>
    <property type="match status" value="1"/>
</dbReference>
<dbReference type="Pfam" id="PF00122">
    <property type="entry name" value="E1-E2_ATPase"/>
    <property type="match status" value="1"/>
</dbReference>
<evidence type="ECO:0000313" key="17">
    <source>
        <dbReference type="EMBL" id="KAJ1981866.1"/>
    </source>
</evidence>
<dbReference type="SUPFAM" id="SSF81653">
    <property type="entry name" value="Calcium ATPase, transduction domain A"/>
    <property type="match status" value="1"/>
</dbReference>
<keyword evidence="5" id="KW-0479">Metal-binding</keyword>
<dbReference type="PROSITE" id="PS00154">
    <property type="entry name" value="ATPASE_E1_E2"/>
    <property type="match status" value="1"/>
</dbReference>
<evidence type="ECO:0000256" key="14">
    <source>
        <dbReference type="SAM" id="Phobius"/>
    </source>
</evidence>
<dbReference type="InterPro" id="IPR044492">
    <property type="entry name" value="P_typ_ATPase_HD_dom"/>
</dbReference>
<dbReference type="OrthoDB" id="48943at2759"/>
<feature type="transmembrane region" description="Helical" evidence="14">
    <location>
        <begin position="1160"/>
        <end position="1182"/>
    </location>
</feature>
<dbReference type="GO" id="GO:0019829">
    <property type="term" value="F:ATPase-coupled monoatomic cation transmembrane transporter activity"/>
    <property type="evidence" value="ECO:0007669"/>
    <property type="project" value="TreeGrafter"/>
</dbReference>
<dbReference type="InterPro" id="IPR006544">
    <property type="entry name" value="P-type_TPase_V"/>
</dbReference>
<accession>A0A9W8EEJ3</accession>
<dbReference type="InterPro" id="IPR036412">
    <property type="entry name" value="HAD-like_sf"/>
</dbReference>
<feature type="domain" description="P-type ATPase A" evidence="15">
    <location>
        <begin position="267"/>
        <end position="403"/>
    </location>
</feature>
<comment type="similarity">
    <text evidence="2">Belongs to the cation transport ATPase (P-type) (TC 3.A.3) family. Type V subfamily.</text>
</comment>
<gene>
    <name evidence="17" type="primary">SPF1</name>
    <name evidence="17" type="ORF">H4R34_001920</name>
</gene>
<evidence type="ECO:0000256" key="6">
    <source>
        <dbReference type="ARBA" id="ARBA00022741"/>
    </source>
</evidence>
<dbReference type="GO" id="GO:0046872">
    <property type="term" value="F:metal ion binding"/>
    <property type="evidence" value="ECO:0007669"/>
    <property type="project" value="UniProtKB-KW"/>
</dbReference>
<dbReference type="InterPro" id="IPR023214">
    <property type="entry name" value="HAD_sf"/>
</dbReference>
<evidence type="ECO:0000256" key="3">
    <source>
        <dbReference type="ARBA" id="ARBA00022448"/>
    </source>
</evidence>
<sequence length="1328" mass="147657">MTATKGTVHPLVESRSVQHASLHARLPRWRHWYVAPFLSLYPLWLSLYLSAYERYFGSVEYTFVSLLALVILHLLTFLVGQWSIPIKAWTTCRRVRTVAEADVIQIIPKKDRGKNAMCSIEQSQSSTSGATKTGDTEQQVHFYFQKKRYTYDPTKDQFVKLHYPSHSHPPLGKFQTSRGLSTSAVVETATSVYGPNRFEIPIPTFQELFKEHAVAPFFVFQIFCVGLWCLDEYWYYSLFTLAMLVIFESTVVFQRQRTLKEFRSMSMEPYKLYVFRENEWQAVMSDELLPGDLCSLTRSQDESAVPCDMILVDGSCIVNEAMLSGESTPLLKESISLRDPQDQLDMNGVDKMHMMFGGTKVLQVTPPSSSAASAHQIPVAPDQGCLVYVLRTGFGSAQGKLVRTMIFNTERVSANNLEALLFILFLLIFAVAAAAYVWVEGMQNEKRKKFKVILDCIMIITSVVPPELPMELSLAVNTSLVALSRYAIYCTEPFRIPFAGKLDICCFDKTGTLTGEDLVVEGVAGLGADMTVLRDPKHLPYETTMTLATAHALVLMDDDDGKETMVGDPMEKAALQAIGWTMRTSDLVVPDQDLAPAGSLSDALTQLTILRRYQFSSALKRMSTVVRSVSPRGGSMAFAAVKGAPETIQTMLTAVPAGYEEAYKRFSRQGSRVLALGYKQMPKVRPNATEAELNRLARDSVECDLQFVGFLVFHCPLKPDTKQAIDMLNRSSHRVVMITGDNALTACHIAHQLDIVERPVLVLDAVANADTATDETAQLQWMSIDESIRRPMDPTVDTLDADIHANYDLCLTGGALAVLQGRPIVQDLISHVWVYARFSPSQKEYILTTMKQSGYITLMCGDGTNDVGALKQAHVGVALLDGQPDDLRKIAERQRIERMKSAYETQASFAKRFNMPPPPPPPALKAILDAQDRKRSRDDRKRLKDQKERKKKTASKPLSDKGPPHGSTDAHQSSMAEPSDPVVASGEDGVASPGNDKDHDKKKKTKRKKPKKPKDSQVASSAASMSAADRAAQNQFHSTTDRLQTLMQDMEMDDDVPTIKFGDASVASPFTSKLSTVMSVCTIVRQGRCTLVATLQMYKILALQSLISAYSLSVLYLEGIKHGDTQVTILGMLVAVCFMCISRASPREELSVKRPRANIFNFYIILSVLGQFAVHTAALVYVMQNAKFFMAAEGDGEDAFKEIDLDGEFTPTLLNTAVYLVSLSMQVSTFAINYQGYPFRESLRDNKIMYRGLLLVGGIAVMGATEFIPELNEMIQFVPLPAEFKPRLLAAMTLDFGLAWLIEVVCSSLFSDNRPKAIVLRRKVPNRS</sequence>
<feature type="domain" description="P5A-ATPase transmembrane helical hairpin" evidence="16">
    <location>
        <begin position="26"/>
        <end position="95"/>
    </location>
</feature>
<evidence type="ECO:0000259" key="15">
    <source>
        <dbReference type="Pfam" id="PF00122"/>
    </source>
</evidence>
<feature type="transmembrane region" description="Helical" evidence="14">
    <location>
        <begin position="32"/>
        <end position="51"/>
    </location>
</feature>
<dbReference type="Proteomes" id="UP001151582">
    <property type="component" value="Unassembled WGS sequence"/>
</dbReference>
<keyword evidence="11 14" id="KW-1133">Transmembrane helix</keyword>
<dbReference type="InterPro" id="IPR023298">
    <property type="entry name" value="ATPase_P-typ_TM_dom_sf"/>
</dbReference>
<keyword evidence="4 14" id="KW-0812">Transmembrane</keyword>
<keyword evidence="7" id="KW-0256">Endoplasmic reticulum</keyword>
<comment type="caution">
    <text evidence="17">The sequence shown here is derived from an EMBL/GenBank/DDBJ whole genome shotgun (WGS) entry which is preliminary data.</text>
</comment>
<feature type="compositionally biased region" description="Basic and acidic residues" evidence="13">
    <location>
        <begin position="930"/>
        <end position="948"/>
    </location>
</feature>
<dbReference type="PRINTS" id="PR00119">
    <property type="entry name" value="CATATPASE"/>
</dbReference>
<keyword evidence="8" id="KW-0067">ATP-binding</keyword>
<feature type="transmembrane region" description="Helical" evidence="14">
    <location>
        <begin position="63"/>
        <end position="84"/>
    </location>
</feature>
<evidence type="ECO:0000256" key="11">
    <source>
        <dbReference type="ARBA" id="ARBA00022989"/>
    </source>
</evidence>
<dbReference type="PANTHER" id="PTHR45630:SF7">
    <property type="entry name" value="ENDOPLASMIC RETICULUM TRANSMEMBRANE HELIX TRANSLOCASE"/>
    <property type="match status" value="1"/>
</dbReference>
<organism evidence="17 18">
    <name type="scientific">Dimargaris verticillata</name>
    <dbReference type="NCBI Taxonomy" id="2761393"/>
    <lineage>
        <taxon>Eukaryota</taxon>
        <taxon>Fungi</taxon>
        <taxon>Fungi incertae sedis</taxon>
        <taxon>Zoopagomycota</taxon>
        <taxon>Kickxellomycotina</taxon>
        <taxon>Dimargaritomycetes</taxon>
        <taxon>Dimargaritales</taxon>
        <taxon>Dimargaritaceae</taxon>
        <taxon>Dimargaris</taxon>
    </lineage>
</organism>
<keyword evidence="18" id="KW-1185">Reference proteome</keyword>
<keyword evidence="9" id="KW-0460">Magnesium</keyword>
<dbReference type="GO" id="GO:0005524">
    <property type="term" value="F:ATP binding"/>
    <property type="evidence" value="ECO:0007669"/>
    <property type="project" value="UniProtKB-KW"/>
</dbReference>
<feature type="transmembrane region" description="Helical" evidence="14">
    <location>
        <begin position="1288"/>
        <end position="1311"/>
    </location>
</feature>
<dbReference type="SFLD" id="SFLDS00003">
    <property type="entry name" value="Haloacid_Dehalogenase"/>
    <property type="match status" value="1"/>
</dbReference>
<evidence type="ECO:0000256" key="4">
    <source>
        <dbReference type="ARBA" id="ARBA00022692"/>
    </source>
</evidence>
<keyword evidence="3" id="KW-0813">Transport</keyword>
<evidence type="ECO:0000256" key="8">
    <source>
        <dbReference type="ARBA" id="ARBA00022840"/>
    </source>
</evidence>
<dbReference type="Gene3D" id="2.70.150.10">
    <property type="entry name" value="Calcium-transporting ATPase, cytoplasmic transduction domain A"/>
    <property type="match status" value="1"/>
</dbReference>
<evidence type="ECO:0000256" key="13">
    <source>
        <dbReference type="SAM" id="MobiDB-lite"/>
    </source>
</evidence>
<proteinExistence type="inferred from homology"/>
<keyword evidence="6" id="KW-0547">Nucleotide-binding</keyword>
<comment type="subcellular location">
    <subcellularLocation>
        <location evidence="1">Endoplasmic reticulum membrane</location>
        <topology evidence="1">Multi-pass membrane protein</topology>
    </subcellularLocation>
</comment>
<dbReference type="SFLD" id="SFLDG00002">
    <property type="entry name" value="C1.7:_P-type_atpase_like"/>
    <property type="match status" value="1"/>
</dbReference>
<dbReference type="GO" id="GO:0015662">
    <property type="term" value="F:P-type ion transporter activity"/>
    <property type="evidence" value="ECO:0007669"/>
    <property type="project" value="TreeGrafter"/>
</dbReference>
<dbReference type="InterPro" id="IPR047820">
    <property type="entry name" value="P5A-type_ATPase"/>
</dbReference>
<dbReference type="SUPFAM" id="SSF81665">
    <property type="entry name" value="Calcium ATPase, transmembrane domain M"/>
    <property type="match status" value="1"/>
</dbReference>
<dbReference type="NCBIfam" id="TIGR01657">
    <property type="entry name" value="P-ATPase-V"/>
    <property type="match status" value="1"/>
</dbReference>
<dbReference type="InterPro" id="IPR023299">
    <property type="entry name" value="ATPase_P-typ_cyto_dom_N"/>
</dbReference>
<dbReference type="EMBL" id="JANBQB010000109">
    <property type="protein sequence ID" value="KAJ1981866.1"/>
    <property type="molecule type" value="Genomic_DNA"/>
</dbReference>
<dbReference type="SUPFAM" id="SSF56784">
    <property type="entry name" value="HAD-like"/>
    <property type="match status" value="1"/>
</dbReference>
<dbReference type="GO" id="GO:0006874">
    <property type="term" value="P:intracellular calcium ion homeostasis"/>
    <property type="evidence" value="ECO:0007669"/>
    <property type="project" value="TreeGrafter"/>
</dbReference>
<dbReference type="PROSITE" id="PS01229">
    <property type="entry name" value="COF_2"/>
    <property type="match status" value="1"/>
</dbReference>
<reference evidence="17" key="1">
    <citation type="submission" date="2022-07" db="EMBL/GenBank/DDBJ databases">
        <title>Phylogenomic reconstructions and comparative analyses of Kickxellomycotina fungi.</title>
        <authorList>
            <person name="Reynolds N.K."/>
            <person name="Stajich J.E."/>
            <person name="Barry K."/>
            <person name="Grigoriev I.V."/>
            <person name="Crous P."/>
            <person name="Smith M.E."/>
        </authorList>
    </citation>
    <scope>NUCLEOTIDE SEQUENCE</scope>
    <source>
        <strain evidence="17">RSA 567</strain>
    </source>
</reference>
<keyword evidence="12 14" id="KW-0472">Membrane</keyword>
<dbReference type="InterPro" id="IPR018303">
    <property type="entry name" value="ATPase_P-typ_P_site"/>
</dbReference>